<evidence type="ECO:0000313" key="1">
    <source>
        <dbReference type="EMBL" id="KAJ3475390.1"/>
    </source>
</evidence>
<comment type="caution">
    <text evidence="1">The sequence shown here is derived from an EMBL/GenBank/DDBJ whole genome shotgun (WGS) entry which is preliminary data.</text>
</comment>
<dbReference type="EMBL" id="JANAKD010001969">
    <property type="protein sequence ID" value="KAJ3475390.1"/>
    <property type="molecule type" value="Genomic_DNA"/>
</dbReference>
<keyword evidence="2" id="KW-1185">Reference proteome</keyword>
<proteinExistence type="predicted"/>
<accession>A0ACC1QGF6</accession>
<dbReference type="Proteomes" id="UP001148737">
    <property type="component" value="Unassembled WGS sequence"/>
</dbReference>
<gene>
    <name evidence="1" type="ORF">NLG97_g9477</name>
</gene>
<name>A0ACC1QGF6_9HYPO</name>
<organism evidence="1 2">
    <name type="scientific">Lecanicillium saksenae</name>
    <dbReference type="NCBI Taxonomy" id="468837"/>
    <lineage>
        <taxon>Eukaryota</taxon>
        <taxon>Fungi</taxon>
        <taxon>Dikarya</taxon>
        <taxon>Ascomycota</taxon>
        <taxon>Pezizomycotina</taxon>
        <taxon>Sordariomycetes</taxon>
        <taxon>Hypocreomycetidae</taxon>
        <taxon>Hypocreales</taxon>
        <taxon>Cordycipitaceae</taxon>
        <taxon>Lecanicillium</taxon>
    </lineage>
</organism>
<evidence type="ECO:0000313" key="2">
    <source>
        <dbReference type="Proteomes" id="UP001148737"/>
    </source>
</evidence>
<sequence>MVDYSKWDKIELSDDSDDARHPIHSKTALKHTNQKRAHNVRREVSSQIEALEAERTTNDELLRRLRALKGVLEERPPNAETRRDMLSQALAQTAPASREQDTPPRPYAAGSPISTYSEMMKLVVASIDQALEKKDIKELDFVPAALDEVEAHCQSINRRQEAIAAQLKDLEPNSITSDSYQVTSDGSNISKSRAEATTPAENSELLRQDPQGRDRISDAVLQFAQMEPTNYQASQTFIASHRDILQDGAAHDILGTAKSLSDAGQHMLAWRHVHQALTLHWCRSLGEDGVAIFFQRITTRPEARESFLKEVAAKFQQMQATSTQ</sequence>
<protein>
    <submittedName>
        <fullName evidence="1">Uncharacterized protein</fullName>
    </submittedName>
</protein>
<reference evidence="1" key="1">
    <citation type="submission" date="2022-07" db="EMBL/GenBank/DDBJ databases">
        <title>Genome Sequence of Lecanicillium saksenae.</title>
        <authorList>
            <person name="Buettner E."/>
        </authorList>
    </citation>
    <scope>NUCLEOTIDE SEQUENCE</scope>
    <source>
        <strain evidence="1">VT-O1</strain>
    </source>
</reference>